<dbReference type="InterPro" id="IPR004722">
    <property type="entry name" value="DHOase"/>
</dbReference>
<accession>R7ZVH6</accession>
<reference evidence="3 4" key="1">
    <citation type="submission" date="2013-02" db="EMBL/GenBank/DDBJ databases">
        <title>A novel strain isolated from Lonar lake, Maharashtra, India.</title>
        <authorList>
            <person name="Singh A."/>
        </authorList>
    </citation>
    <scope>NUCLEOTIDE SEQUENCE [LARGE SCALE GENOMIC DNA]</scope>
    <source>
        <strain evidence="3 4">AK24</strain>
    </source>
</reference>
<dbReference type="SUPFAM" id="SSF51556">
    <property type="entry name" value="Metallo-dependent hydrolases"/>
    <property type="match status" value="1"/>
</dbReference>
<evidence type="ECO:0000313" key="3">
    <source>
        <dbReference type="EMBL" id="EON78019.1"/>
    </source>
</evidence>
<feature type="domain" description="Dihydroorotase catalytic" evidence="2">
    <location>
        <begin position="55"/>
        <end position="234"/>
    </location>
</feature>
<dbReference type="AlphaFoldDB" id="R7ZVH6"/>
<dbReference type="EMBL" id="AQHR01000044">
    <property type="protein sequence ID" value="EON78019.1"/>
    <property type="molecule type" value="Genomic_DNA"/>
</dbReference>
<dbReference type="PANTHER" id="PTHR43668:SF2">
    <property type="entry name" value="ALLANTOINASE"/>
    <property type="match status" value="1"/>
</dbReference>
<dbReference type="STRING" id="1232681.ADIS_1558"/>
<dbReference type="Gene3D" id="2.30.40.10">
    <property type="entry name" value="Urease, subunit C, domain 1"/>
    <property type="match status" value="1"/>
</dbReference>
<dbReference type="PATRIC" id="fig|1288963.3.peg.1551"/>
<dbReference type="GO" id="GO:0004151">
    <property type="term" value="F:dihydroorotase activity"/>
    <property type="evidence" value="ECO:0007669"/>
    <property type="project" value="UniProtKB-EC"/>
</dbReference>
<name>R7ZVH6_9BACT</name>
<dbReference type="SUPFAM" id="SSF51338">
    <property type="entry name" value="Composite domain of metallo-dependent hydrolases"/>
    <property type="match status" value="1"/>
</dbReference>
<sequence>MKKIFQALRLISDDKILPAADYLFDGQKIELLPEGALLPDDAERIPCEGLLGSRGWIDLRCFVGEPGLESRETFDTLEQGLLQGGFCGAVILPNTQPAIQSVNEVAFIQQRTATLFPSIHLQAAVTKDTKGDDLTEMIDLSQRGVRVFGEGTVPLANGDRMMKALQYLQKFEGVLFDQSFDPLLAMFGQMHEGVTSTILGLKGVPRLAEEAAVDKNLAILAYTGGRLHLQTVSTAGAVKSIREAKAKGLKVTADVSIYQLLFDEEDLMGFETSYKVMPPFRSQEDRLALIEGLKDGTIDALVSNHIPQDFDAKFMEFDLAPFGMIGLQTFVPALVLLEQLLGWPLLAQKLSSGPAKVLDLPDSGFDTLTVFDPGAVWEYQLTSNASASQNSPWLGRTLKGRAEFLVNRGKFIRVHE</sequence>
<dbReference type="Gene3D" id="3.20.20.140">
    <property type="entry name" value="Metal-dependent hydrolases"/>
    <property type="match status" value="1"/>
</dbReference>
<dbReference type="GO" id="GO:0006221">
    <property type="term" value="P:pyrimidine nucleotide biosynthetic process"/>
    <property type="evidence" value="ECO:0007669"/>
    <property type="project" value="UniProtKB-KW"/>
</dbReference>
<dbReference type="Proteomes" id="UP000013909">
    <property type="component" value="Unassembled WGS sequence"/>
</dbReference>
<dbReference type="GO" id="GO:0006145">
    <property type="term" value="P:purine nucleobase catabolic process"/>
    <property type="evidence" value="ECO:0007669"/>
    <property type="project" value="TreeGrafter"/>
</dbReference>
<dbReference type="GO" id="GO:0004038">
    <property type="term" value="F:allantoinase activity"/>
    <property type="evidence" value="ECO:0007669"/>
    <property type="project" value="TreeGrafter"/>
</dbReference>
<evidence type="ECO:0000259" key="2">
    <source>
        <dbReference type="Pfam" id="PF12890"/>
    </source>
</evidence>
<keyword evidence="1" id="KW-0665">Pyrimidine biosynthesis</keyword>
<keyword evidence="3" id="KW-0378">Hydrolase</keyword>
<dbReference type="OrthoDB" id="9765462at2"/>
<dbReference type="InterPro" id="IPR024403">
    <property type="entry name" value="DHOase_cat"/>
</dbReference>
<proteinExistence type="predicted"/>
<dbReference type="PANTHER" id="PTHR43668">
    <property type="entry name" value="ALLANTOINASE"/>
    <property type="match status" value="1"/>
</dbReference>
<dbReference type="Pfam" id="PF12890">
    <property type="entry name" value="DHOase"/>
    <property type="match status" value="1"/>
</dbReference>
<dbReference type="CDD" id="cd01317">
    <property type="entry name" value="DHOase_IIa"/>
    <property type="match status" value="1"/>
</dbReference>
<keyword evidence="4" id="KW-1185">Reference proteome</keyword>
<evidence type="ECO:0000313" key="4">
    <source>
        <dbReference type="Proteomes" id="UP000013909"/>
    </source>
</evidence>
<dbReference type="InterPro" id="IPR050138">
    <property type="entry name" value="DHOase/Allantoinase_Hydrolase"/>
</dbReference>
<protein>
    <submittedName>
        <fullName evidence="3">Dihydroorotase</fullName>
        <ecNumber evidence="3">3.5.2.3</ecNumber>
    </submittedName>
</protein>
<evidence type="ECO:0000256" key="1">
    <source>
        <dbReference type="ARBA" id="ARBA00022975"/>
    </source>
</evidence>
<gene>
    <name evidence="3" type="ORF">ADIS_1558</name>
</gene>
<dbReference type="EC" id="3.5.2.3" evidence="3"/>
<dbReference type="InterPro" id="IPR032466">
    <property type="entry name" value="Metal_Hydrolase"/>
</dbReference>
<dbReference type="InterPro" id="IPR011059">
    <property type="entry name" value="Metal-dep_hydrolase_composite"/>
</dbReference>
<dbReference type="GO" id="GO:0046872">
    <property type="term" value="F:metal ion binding"/>
    <property type="evidence" value="ECO:0007669"/>
    <property type="project" value="InterPro"/>
</dbReference>
<organism evidence="3 4">
    <name type="scientific">Lunatimonas lonarensis</name>
    <dbReference type="NCBI Taxonomy" id="1232681"/>
    <lineage>
        <taxon>Bacteria</taxon>
        <taxon>Pseudomonadati</taxon>
        <taxon>Bacteroidota</taxon>
        <taxon>Cytophagia</taxon>
        <taxon>Cytophagales</taxon>
        <taxon>Cyclobacteriaceae</taxon>
    </lineage>
</organism>
<dbReference type="GO" id="GO:0005737">
    <property type="term" value="C:cytoplasm"/>
    <property type="evidence" value="ECO:0007669"/>
    <property type="project" value="TreeGrafter"/>
</dbReference>
<comment type="caution">
    <text evidence="3">The sequence shown here is derived from an EMBL/GenBank/DDBJ whole genome shotgun (WGS) entry which is preliminary data.</text>
</comment>
<dbReference type="RefSeq" id="WP_010853701.1">
    <property type="nucleotide sequence ID" value="NZ_AQHR01000044.1"/>
</dbReference>